<accession>A0A8J4Q7F1</accession>
<evidence type="ECO:0000313" key="2">
    <source>
        <dbReference type="Proteomes" id="UP000737018"/>
    </source>
</evidence>
<dbReference type="EMBL" id="JRKL02008289">
    <property type="protein sequence ID" value="KAF3947010.1"/>
    <property type="molecule type" value="Genomic_DNA"/>
</dbReference>
<sequence length="91" mass="10694">MFPIGDLRLFLIERRSRRLDFQNLSVWRLKLQEEGHREKKVLFLIDQEQDEEDIETTAATRLKQQKMSVVLLASEKRIESNAQTPVPSANN</sequence>
<protein>
    <submittedName>
        <fullName evidence="1">Uncharacterized protein</fullName>
    </submittedName>
</protein>
<dbReference type="Proteomes" id="UP000737018">
    <property type="component" value="Unassembled WGS sequence"/>
</dbReference>
<reference evidence="1" key="1">
    <citation type="submission" date="2020-03" db="EMBL/GenBank/DDBJ databases">
        <title>Castanea mollissima Vanexum genome sequencing.</title>
        <authorList>
            <person name="Staton M."/>
        </authorList>
    </citation>
    <scope>NUCLEOTIDE SEQUENCE</scope>
    <source>
        <tissue evidence="1">Leaf</tissue>
    </source>
</reference>
<gene>
    <name evidence="1" type="ORF">CMV_026796</name>
</gene>
<organism evidence="1 2">
    <name type="scientific">Castanea mollissima</name>
    <name type="common">Chinese chestnut</name>
    <dbReference type="NCBI Taxonomy" id="60419"/>
    <lineage>
        <taxon>Eukaryota</taxon>
        <taxon>Viridiplantae</taxon>
        <taxon>Streptophyta</taxon>
        <taxon>Embryophyta</taxon>
        <taxon>Tracheophyta</taxon>
        <taxon>Spermatophyta</taxon>
        <taxon>Magnoliopsida</taxon>
        <taxon>eudicotyledons</taxon>
        <taxon>Gunneridae</taxon>
        <taxon>Pentapetalae</taxon>
        <taxon>rosids</taxon>
        <taxon>fabids</taxon>
        <taxon>Fagales</taxon>
        <taxon>Fagaceae</taxon>
        <taxon>Castanea</taxon>
    </lineage>
</organism>
<comment type="caution">
    <text evidence="1">The sequence shown here is derived from an EMBL/GenBank/DDBJ whole genome shotgun (WGS) entry which is preliminary data.</text>
</comment>
<evidence type="ECO:0000313" key="1">
    <source>
        <dbReference type="EMBL" id="KAF3947010.1"/>
    </source>
</evidence>
<proteinExistence type="predicted"/>
<dbReference type="AlphaFoldDB" id="A0A8J4Q7F1"/>
<keyword evidence="2" id="KW-1185">Reference proteome</keyword>
<name>A0A8J4Q7F1_9ROSI</name>